<dbReference type="OMA" id="STCAHPE"/>
<reference evidence="2 3" key="1">
    <citation type="journal article" date="2008" name="Nature">
        <title>Genome analysis of the platypus reveals unique signatures of evolution.</title>
        <authorList>
            <person name="Warren W.C."/>
            <person name="Hillier L.W."/>
            <person name="Marshall Graves J.A."/>
            <person name="Birney E."/>
            <person name="Ponting C.P."/>
            <person name="Grutzner F."/>
            <person name="Belov K."/>
            <person name="Miller W."/>
            <person name="Clarke L."/>
            <person name="Chinwalla A.T."/>
            <person name="Yang S.P."/>
            <person name="Heger A."/>
            <person name="Locke D.P."/>
            <person name="Miethke P."/>
            <person name="Waters P.D."/>
            <person name="Veyrunes F."/>
            <person name="Fulton L."/>
            <person name="Fulton B."/>
            <person name="Graves T."/>
            <person name="Wallis J."/>
            <person name="Puente X.S."/>
            <person name="Lopez-Otin C."/>
            <person name="Ordonez G.R."/>
            <person name="Eichler E.E."/>
            <person name="Chen L."/>
            <person name="Cheng Z."/>
            <person name="Deakin J.E."/>
            <person name="Alsop A."/>
            <person name="Thompson K."/>
            <person name="Kirby P."/>
            <person name="Papenfuss A.T."/>
            <person name="Wakefield M.J."/>
            <person name="Olender T."/>
            <person name="Lancet D."/>
            <person name="Huttley G.A."/>
            <person name="Smit A.F."/>
            <person name="Pask A."/>
            <person name="Temple-Smith P."/>
            <person name="Batzer M.A."/>
            <person name="Walker J.A."/>
            <person name="Konkel M.K."/>
            <person name="Harris R.S."/>
            <person name="Whittington C.M."/>
            <person name="Wong E.S."/>
            <person name="Gemmell N.J."/>
            <person name="Buschiazzo E."/>
            <person name="Vargas Jentzsch I.M."/>
            <person name="Merkel A."/>
            <person name="Schmitz J."/>
            <person name="Zemann A."/>
            <person name="Churakov G."/>
            <person name="Kriegs J.O."/>
            <person name="Brosius J."/>
            <person name="Murchison E.P."/>
            <person name="Sachidanandam R."/>
            <person name="Smith C."/>
            <person name="Hannon G.J."/>
            <person name="Tsend-Ayush E."/>
            <person name="McMillan D."/>
            <person name="Attenborough R."/>
            <person name="Rens W."/>
            <person name="Ferguson-Smith M."/>
            <person name="Lefevre C.M."/>
            <person name="Sharp J.A."/>
            <person name="Nicholas K.R."/>
            <person name="Ray D.A."/>
            <person name="Kube M."/>
            <person name="Reinhardt R."/>
            <person name="Pringle T.H."/>
            <person name="Taylor J."/>
            <person name="Jones R.C."/>
            <person name="Nixon B."/>
            <person name="Dacheux J.L."/>
            <person name="Niwa H."/>
            <person name="Sekita Y."/>
            <person name="Huang X."/>
            <person name="Stark A."/>
            <person name="Kheradpour P."/>
            <person name="Kellis M."/>
            <person name="Flicek P."/>
            <person name="Chen Y."/>
            <person name="Webber C."/>
            <person name="Hardison R."/>
            <person name="Nelson J."/>
            <person name="Hallsworth-Pepin K."/>
            <person name="Delehaunty K."/>
            <person name="Markovic C."/>
            <person name="Minx P."/>
            <person name="Feng Y."/>
            <person name="Kremitzki C."/>
            <person name="Mitreva M."/>
            <person name="Glasscock J."/>
            <person name="Wylie T."/>
            <person name="Wohldmann P."/>
            <person name="Thiru P."/>
            <person name="Nhan M.N."/>
            <person name="Pohl C.S."/>
            <person name="Smith S.M."/>
            <person name="Hou S."/>
            <person name="Nefedov M."/>
            <person name="de Jong P.J."/>
            <person name="Renfree M.B."/>
            <person name="Mardis E.R."/>
            <person name="Wilson R.K."/>
        </authorList>
    </citation>
    <scope>NUCLEOTIDE SEQUENCE [LARGE SCALE GENOMIC DNA]</scope>
    <source>
        <strain evidence="2 3">Glennie</strain>
    </source>
</reference>
<gene>
    <name evidence="2" type="primary">PPP1R36</name>
</gene>
<reference evidence="2" key="3">
    <citation type="submission" date="2025-09" db="UniProtKB">
        <authorList>
            <consortium name="Ensembl"/>
        </authorList>
    </citation>
    <scope>IDENTIFICATION</scope>
    <source>
        <strain evidence="2">Glennie</strain>
    </source>
</reference>
<sequence>MIKTRVYPAGGKWAIWHNPLSLVSGAWYWKDETNTLEFLSFVPTTETKEKTKKGKAIHFQEVGSKTTERFLLDLGTFSAALINPKKMLDCLSTCAHPERPQATLSLPTLDHELLGDVTWNHCTSYRNFGSLEKFPEKRIEKVKTEEKAKTSKRRQSDKVTLEDVKYVALFLLQNDEKHHHRSFTAFMRNKQLDNFLLALIYYLSYYLEKTSLEKKPKTYMATLLEKKEMAETLAKLEISQKHLAQMYSVLILGLGMADKHHMAGGKKKISASQRDRNFFESFYTFSTCVAWIVFQRRYLTEIEEEIGRILRTSIFNASRGKRGEAGPAEEKRKMTFVEFRKMMARRPAIRSAVNMRSPVLSSLLPSPKEHAQLLFEKSSLHRGEAFKSCSSRDLSSLASTVFTPTVGILGHPHCQFNAHTLLPLVEEEKNKEHMERSYSFFNMDPSDPSPQSGDTQGSETS</sequence>
<dbReference type="Ensembl" id="ENSOANT00000066438.1">
    <property type="protein sequence ID" value="ENSOANP00000051014.1"/>
    <property type="gene ID" value="ENSOANG00000021006.3"/>
</dbReference>
<evidence type="ECO:0000313" key="3">
    <source>
        <dbReference type="Proteomes" id="UP000002279"/>
    </source>
</evidence>
<dbReference type="FunCoup" id="A0A6I8PG48">
    <property type="interactions" value="2"/>
</dbReference>
<dbReference type="Bgee" id="ENSOANG00000021006">
    <property type="expression patterns" value="Expressed in testis and 8 other cell types or tissues"/>
</dbReference>
<dbReference type="InParanoid" id="A0A6I8PG48"/>
<name>A0A6I8PG48_ORNAN</name>
<dbReference type="AlphaFoldDB" id="A0A6I8PG48"/>
<dbReference type="PANTHER" id="PTHR21055:SF3">
    <property type="entry name" value="PROTEIN PHOSPHATASE 1 REGULATORY SUBUNIT 36"/>
    <property type="match status" value="1"/>
</dbReference>
<dbReference type="Pfam" id="PF14895">
    <property type="entry name" value="PPPI_inhib"/>
    <property type="match status" value="1"/>
</dbReference>
<dbReference type="InterPro" id="IPR026142">
    <property type="entry name" value="Pro_pase_1_reg_su_36"/>
</dbReference>
<accession>A0A6I8PG48</accession>
<dbReference type="PANTHER" id="PTHR21055">
    <property type="entry name" value="PROTEIN PHOSPHATASE 1 REGULATORY SUBUNIT 36"/>
    <property type="match status" value="1"/>
</dbReference>
<reference evidence="2" key="2">
    <citation type="submission" date="2025-08" db="UniProtKB">
        <authorList>
            <consortium name="Ensembl"/>
        </authorList>
    </citation>
    <scope>IDENTIFICATION</scope>
    <source>
        <strain evidence="2">Glennie</strain>
    </source>
</reference>
<feature type="region of interest" description="Disordered" evidence="1">
    <location>
        <begin position="436"/>
        <end position="461"/>
    </location>
</feature>
<proteinExistence type="predicted"/>
<keyword evidence="3" id="KW-1185">Reference proteome</keyword>
<feature type="compositionally biased region" description="Polar residues" evidence="1">
    <location>
        <begin position="449"/>
        <end position="461"/>
    </location>
</feature>
<protein>
    <submittedName>
        <fullName evidence="2">Protein phosphatase 1 regulatory subunit 36</fullName>
    </submittedName>
</protein>
<dbReference type="GeneTree" id="ENSGT00390000012412"/>
<organism evidence="2 3">
    <name type="scientific">Ornithorhynchus anatinus</name>
    <name type="common">Duckbill platypus</name>
    <dbReference type="NCBI Taxonomy" id="9258"/>
    <lineage>
        <taxon>Eukaryota</taxon>
        <taxon>Metazoa</taxon>
        <taxon>Chordata</taxon>
        <taxon>Craniata</taxon>
        <taxon>Vertebrata</taxon>
        <taxon>Euteleostomi</taxon>
        <taxon>Mammalia</taxon>
        <taxon>Monotremata</taxon>
        <taxon>Ornithorhynchidae</taxon>
        <taxon>Ornithorhynchus</taxon>
    </lineage>
</organism>
<dbReference type="GO" id="GO:0019902">
    <property type="term" value="F:phosphatase binding"/>
    <property type="evidence" value="ECO:0007669"/>
    <property type="project" value="InterPro"/>
</dbReference>
<evidence type="ECO:0000256" key="1">
    <source>
        <dbReference type="SAM" id="MobiDB-lite"/>
    </source>
</evidence>
<dbReference type="Proteomes" id="UP000002279">
    <property type="component" value="Chromosome 1"/>
</dbReference>
<evidence type="ECO:0000313" key="2">
    <source>
        <dbReference type="Ensembl" id="ENSOANP00000051014.1"/>
    </source>
</evidence>